<feature type="region of interest" description="Disordered" evidence="4">
    <location>
        <begin position="737"/>
        <end position="809"/>
    </location>
</feature>
<dbReference type="PANTHER" id="PTHR22988:SF71">
    <property type="entry name" value="CITRON RHO-INTERACTING KINASE"/>
    <property type="match status" value="1"/>
</dbReference>
<comment type="catalytic activity">
    <reaction evidence="3">
        <text>L-seryl-[protein] + ATP = O-phospho-L-seryl-[protein] + ADP + H(+)</text>
        <dbReference type="Rhea" id="RHEA:17989"/>
        <dbReference type="Rhea" id="RHEA-COMP:9863"/>
        <dbReference type="Rhea" id="RHEA-COMP:11604"/>
        <dbReference type="ChEBI" id="CHEBI:15378"/>
        <dbReference type="ChEBI" id="CHEBI:29999"/>
        <dbReference type="ChEBI" id="CHEBI:30616"/>
        <dbReference type="ChEBI" id="CHEBI:83421"/>
        <dbReference type="ChEBI" id="CHEBI:456216"/>
        <dbReference type="EC" id="2.7.11.1"/>
    </reaction>
</comment>
<evidence type="ECO:0000313" key="5">
    <source>
        <dbReference type="EMBL" id="KZO98921.1"/>
    </source>
</evidence>
<organism evidence="5 6">
    <name type="scientific">Calocera viscosa (strain TUFC12733)</name>
    <dbReference type="NCBI Taxonomy" id="1330018"/>
    <lineage>
        <taxon>Eukaryota</taxon>
        <taxon>Fungi</taxon>
        <taxon>Dikarya</taxon>
        <taxon>Basidiomycota</taxon>
        <taxon>Agaricomycotina</taxon>
        <taxon>Dacrymycetes</taxon>
        <taxon>Dacrymycetales</taxon>
        <taxon>Dacrymycetaceae</taxon>
        <taxon>Calocera</taxon>
    </lineage>
</organism>
<feature type="compositionally biased region" description="Polar residues" evidence="4">
    <location>
        <begin position="644"/>
        <end position="653"/>
    </location>
</feature>
<accession>A0A167PLG8</accession>
<dbReference type="STRING" id="1330018.A0A167PLG8"/>
<feature type="region of interest" description="Disordered" evidence="4">
    <location>
        <begin position="996"/>
        <end position="1023"/>
    </location>
</feature>
<dbReference type="GO" id="GO:0031032">
    <property type="term" value="P:actomyosin structure organization"/>
    <property type="evidence" value="ECO:0007669"/>
    <property type="project" value="TreeGrafter"/>
</dbReference>
<gene>
    <name evidence="5" type="ORF">CALVIDRAFT_427377</name>
</gene>
<dbReference type="GO" id="GO:0004674">
    <property type="term" value="F:protein serine/threonine kinase activity"/>
    <property type="evidence" value="ECO:0007669"/>
    <property type="project" value="UniProtKB-EC"/>
</dbReference>
<proteinExistence type="predicted"/>
<comment type="catalytic activity">
    <reaction evidence="2">
        <text>L-threonyl-[protein] + ATP = O-phospho-L-threonyl-[protein] + ADP + H(+)</text>
        <dbReference type="Rhea" id="RHEA:46608"/>
        <dbReference type="Rhea" id="RHEA-COMP:11060"/>
        <dbReference type="Rhea" id="RHEA-COMP:11605"/>
        <dbReference type="ChEBI" id="CHEBI:15378"/>
        <dbReference type="ChEBI" id="CHEBI:30013"/>
        <dbReference type="ChEBI" id="CHEBI:30616"/>
        <dbReference type="ChEBI" id="CHEBI:61977"/>
        <dbReference type="ChEBI" id="CHEBI:456216"/>
        <dbReference type="EC" id="2.7.11.1"/>
    </reaction>
</comment>
<evidence type="ECO:0000256" key="2">
    <source>
        <dbReference type="ARBA" id="ARBA00047899"/>
    </source>
</evidence>
<evidence type="ECO:0000313" key="6">
    <source>
        <dbReference type="Proteomes" id="UP000076738"/>
    </source>
</evidence>
<evidence type="ECO:0000256" key="1">
    <source>
        <dbReference type="ARBA" id="ARBA00022553"/>
    </source>
</evidence>
<protein>
    <submittedName>
        <fullName evidence="5">Uncharacterized protein</fullName>
    </submittedName>
</protein>
<keyword evidence="6" id="KW-1185">Reference proteome</keyword>
<dbReference type="Proteomes" id="UP000076738">
    <property type="component" value="Unassembled WGS sequence"/>
</dbReference>
<feature type="region of interest" description="Disordered" evidence="4">
    <location>
        <begin position="1041"/>
        <end position="1104"/>
    </location>
</feature>
<feature type="region of interest" description="Disordered" evidence="4">
    <location>
        <begin position="844"/>
        <end position="882"/>
    </location>
</feature>
<name>A0A167PLG8_CALVF</name>
<feature type="region of interest" description="Disordered" evidence="4">
    <location>
        <begin position="619"/>
        <end position="670"/>
    </location>
</feature>
<dbReference type="GO" id="GO:0005856">
    <property type="term" value="C:cytoskeleton"/>
    <property type="evidence" value="ECO:0007669"/>
    <property type="project" value="TreeGrafter"/>
</dbReference>
<reference evidence="5 6" key="1">
    <citation type="journal article" date="2016" name="Mol. Biol. Evol.">
        <title>Comparative Genomics of Early-Diverging Mushroom-Forming Fungi Provides Insights into the Origins of Lignocellulose Decay Capabilities.</title>
        <authorList>
            <person name="Nagy L.G."/>
            <person name="Riley R."/>
            <person name="Tritt A."/>
            <person name="Adam C."/>
            <person name="Daum C."/>
            <person name="Floudas D."/>
            <person name="Sun H."/>
            <person name="Yadav J.S."/>
            <person name="Pangilinan J."/>
            <person name="Larsson K.H."/>
            <person name="Matsuura K."/>
            <person name="Barry K."/>
            <person name="Labutti K."/>
            <person name="Kuo R."/>
            <person name="Ohm R.A."/>
            <person name="Bhattacharya S.S."/>
            <person name="Shirouzu T."/>
            <person name="Yoshinaga Y."/>
            <person name="Martin F.M."/>
            <person name="Grigoriev I.V."/>
            <person name="Hibbett D.S."/>
        </authorList>
    </citation>
    <scope>NUCLEOTIDE SEQUENCE [LARGE SCALE GENOMIC DNA]</scope>
    <source>
        <strain evidence="5 6">TUFC12733</strain>
    </source>
</reference>
<sequence>MGMGWLLFGGLGVLSMQAPAGWDWRTALGVARSPLSTAVEPLEQIRSAGMFFMFMIVLIVIAYFTNPNEASFRTFLTELTFRRHLTQLHIPVLASPDSSTGAVTVHSGKGGAGKSSETADKGSLTSKSLALPTAGKQAAGFLFTNRAAVSFRTGPHTLRSFGLFSLGIVQPLLNPSAPGEPKPASASGKSRASAAASASAATLADESASLPEDLPGLWIIGAFGTWWIGGPLVPIPQRKGRGKEKCKDGKGSQARIISIHKLDNVESGEGEPSERCCCAYTDDVGVADGDISSHALMLPSRPSTPPPLPKSASLPLHAQQTPTLGPKPRDSLSPSRAAVSQSPSSLDLSSPHASSLQVPTSPMQLFSQEPAVVQLLAEINGVETAVSDVQSQIDQARSQSTEQHEALHASVEQQRERKRQDEAEKKELKSKTRALDEARRQAENVRKDAEKKLRGVQAARDGAAQKKHRLEREIDQLRVAVDGHGERVRVLQSEGERKEVEAKEEVELKSDEIKSKEQEVASLSARAQALEEKLKHAEDRLKRVREEEQRRQARIKAEQVARAANAMFEQQMKDQRIKHHHPHHGPFRGAQPHIHTRPHVVHSQSVHAHHQPSLFERRQMAQHQHRNVSGPAAAHTEAHPEPTGQSGNRSRSLSLKGIRAPQPSNTTPMSTATANAIAQRAKGYAIFDQDIAAAGNTPPQTFGFGFNPSVADGNASLQPRDRAENLLSPAAASFLPSNLLTEPSPRMLPDESPYFQSPSSPTFENGEISSQGSFEVRRQSQPGELTRSGTEDWRAVGSGSRRGSHHETADEQVKNVLDKMMEQAASIAVAGLSSFDRYNEQRATLNPRHDSAPHSPIIMDSDDGRMDTVSSSDGKRRWFSSSKKPALNPDAKVFTPPQSFMASSTSLPQVNSGGFSSRFMPWRGSGQSGTLPASLFADLPTTDGPSFFSSLRAFQPSADELRALGVGNAASRSRETINSFGSSGGIVDLPSPSSIYAPGLPHIPSGPFDRPSRPVSGNASQVSLDKSLASTAAAVAAAWEADSVKNGTATSGSSNKRPFGRWWSRSKEAVNSAADDEKPAASLGPIERPSKAAKRTGGADEEEE</sequence>
<feature type="region of interest" description="Disordered" evidence="4">
    <location>
        <begin position="99"/>
        <end position="124"/>
    </location>
</feature>
<evidence type="ECO:0000256" key="4">
    <source>
        <dbReference type="SAM" id="MobiDB-lite"/>
    </source>
</evidence>
<feature type="region of interest" description="Disordered" evidence="4">
    <location>
        <begin position="294"/>
        <end position="359"/>
    </location>
</feature>
<feature type="compositionally biased region" description="Polar residues" evidence="4">
    <location>
        <begin position="1045"/>
        <end position="1056"/>
    </location>
</feature>
<feature type="region of interest" description="Disordered" evidence="4">
    <location>
        <begin position="967"/>
        <end position="986"/>
    </location>
</feature>
<dbReference type="InterPro" id="IPR050839">
    <property type="entry name" value="Rho-assoc_Ser/Thr_Kinase"/>
</dbReference>
<dbReference type="EMBL" id="KV417274">
    <property type="protein sequence ID" value="KZO98921.1"/>
    <property type="molecule type" value="Genomic_DNA"/>
</dbReference>
<feature type="compositionally biased region" description="Basic and acidic residues" evidence="4">
    <location>
        <begin position="402"/>
        <end position="453"/>
    </location>
</feature>
<dbReference type="PANTHER" id="PTHR22988">
    <property type="entry name" value="MYOTONIC DYSTROPHY S/T KINASE-RELATED"/>
    <property type="match status" value="1"/>
</dbReference>
<evidence type="ECO:0000256" key="3">
    <source>
        <dbReference type="ARBA" id="ARBA00048679"/>
    </source>
</evidence>
<dbReference type="GO" id="GO:0005737">
    <property type="term" value="C:cytoplasm"/>
    <property type="evidence" value="ECO:0007669"/>
    <property type="project" value="TreeGrafter"/>
</dbReference>
<feature type="compositionally biased region" description="Polar residues" evidence="4">
    <location>
        <begin position="754"/>
        <end position="783"/>
    </location>
</feature>
<feature type="region of interest" description="Disordered" evidence="4">
    <location>
        <begin position="393"/>
        <end position="468"/>
    </location>
</feature>
<keyword evidence="1" id="KW-0597">Phosphoprotein</keyword>
<dbReference type="OrthoDB" id="2548929at2759"/>
<feature type="compositionally biased region" description="Low complexity" evidence="4">
    <location>
        <begin position="340"/>
        <end position="356"/>
    </location>
</feature>
<dbReference type="AlphaFoldDB" id="A0A167PLG8"/>